<evidence type="ECO:0000313" key="3">
    <source>
        <dbReference type="Proteomes" id="UP001165962"/>
    </source>
</evidence>
<name>A0ABX0JL04_9BACL</name>
<proteinExistence type="predicted"/>
<dbReference type="InterPro" id="IPR001119">
    <property type="entry name" value="SLH_dom"/>
</dbReference>
<feature type="domain" description="SLH" evidence="1">
    <location>
        <begin position="24"/>
        <end position="85"/>
    </location>
</feature>
<keyword evidence="3" id="KW-1185">Reference proteome</keyword>
<organism evidence="2 3">
    <name type="scientific">Paenibacillus agricola</name>
    <dbReference type="NCBI Taxonomy" id="2716264"/>
    <lineage>
        <taxon>Bacteria</taxon>
        <taxon>Bacillati</taxon>
        <taxon>Bacillota</taxon>
        <taxon>Bacilli</taxon>
        <taxon>Bacillales</taxon>
        <taxon>Paenibacillaceae</taxon>
        <taxon>Paenibacillus</taxon>
    </lineage>
</organism>
<dbReference type="PROSITE" id="PS51272">
    <property type="entry name" value="SLH"/>
    <property type="match status" value="1"/>
</dbReference>
<dbReference type="EMBL" id="JAAOIW010000032">
    <property type="protein sequence ID" value="NHN35349.1"/>
    <property type="molecule type" value="Genomic_DNA"/>
</dbReference>
<dbReference type="RefSeq" id="WP_166158020.1">
    <property type="nucleotide sequence ID" value="NZ_JAAOIW010000032.1"/>
</dbReference>
<evidence type="ECO:0000313" key="2">
    <source>
        <dbReference type="EMBL" id="NHN35349.1"/>
    </source>
</evidence>
<reference evidence="2" key="1">
    <citation type="submission" date="2020-03" db="EMBL/GenBank/DDBJ databases">
        <title>Draft sequencing of Paenibacilllus sp. S3N08.</title>
        <authorList>
            <person name="Kim D.-U."/>
        </authorList>
    </citation>
    <scope>NUCLEOTIDE SEQUENCE</scope>
    <source>
        <strain evidence="2">S3N08</strain>
    </source>
</reference>
<protein>
    <recommendedName>
        <fullName evidence="1">SLH domain-containing protein</fullName>
    </recommendedName>
</protein>
<dbReference type="Proteomes" id="UP001165962">
    <property type="component" value="Unassembled WGS sequence"/>
</dbReference>
<dbReference type="Pfam" id="PF00395">
    <property type="entry name" value="SLH"/>
    <property type="match status" value="1"/>
</dbReference>
<sequence length="85" mass="8936">MLSRAMKLAGLPTSLSGAQEEDALLPFADRSEVAVWAKQAASSAALKGIAEGNGQELQPHSKATRAEMAALMYRVLIKAGLIGRN</sequence>
<accession>A0ABX0JL04</accession>
<comment type="caution">
    <text evidence="2">The sequence shown here is derived from an EMBL/GenBank/DDBJ whole genome shotgun (WGS) entry which is preliminary data.</text>
</comment>
<evidence type="ECO:0000259" key="1">
    <source>
        <dbReference type="PROSITE" id="PS51272"/>
    </source>
</evidence>
<gene>
    <name evidence="2" type="ORF">G9U52_37225</name>
</gene>